<dbReference type="KEGG" id="spav:Spa2297_10180"/>
<dbReference type="PROSITE" id="PS51318">
    <property type="entry name" value="TAT"/>
    <property type="match status" value="1"/>
</dbReference>
<evidence type="ECO:0000313" key="8">
    <source>
        <dbReference type="Proteomes" id="UP001585018"/>
    </source>
</evidence>
<feature type="domain" description="Mce/MlaD" evidence="3">
    <location>
        <begin position="32"/>
        <end position="106"/>
    </location>
</feature>
<organism evidence="5 7">
    <name type="scientific">Streptomyces parvulus</name>
    <dbReference type="NCBI Taxonomy" id="146923"/>
    <lineage>
        <taxon>Bacteria</taxon>
        <taxon>Bacillati</taxon>
        <taxon>Actinomycetota</taxon>
        <taxon>Actinomycetes</taxon>
        <taxon>Kitasatosporales</taxon>
        <taxon>Streptomycetaceae</taxon>
        <taxon>Streptomyces</taxon>
    </lineage>
</organism>
<dbReference type="RefSeq" id="WP_064727723.1">
    <property type="nucleotide sequence ID" value="NZ_BMRX01000006.1"/>
</dbReference>
<dbReference type="AlphaFoldDB" id="A0A191UXE7"/>
<feature type="region of interest" description="Disordered" evidence="1">
    <location>
        <begin position="325"/>
        <end position="349"/>
    </location>
</feature>
<name>A0A191UXE7_9ACTN</name>
<dbReference type="GeneID" id="91305255"/>
<reference evidence="6 8" key="2">
    <citation type="submission" date="2024-01" db="EMBL/GenBank/DDBJ databases">
        <title>Genome mining of biosynthetic gene clusters to explore secondary metabolites of Streptomyces sp.</title>
        <authorList>
            <person name="Baig A."/>
            <person name="Ajitkumar Shintre N."/>
            <person name="Kumar H."/>
            <person name="Anbarasu A."/>
            <person name="Ramaiah S."/>
        </authorList>
    </citation>
    <scope>NUCLEOTIDE SEQUENCE [LARGE SCALE GENOMIC DNA]</scope>
    <source>
        <strain evidence="6 8">A03</strain>
    </source>
</reference>
<dbReference type="Proteomes" id="UP000078468">
    <property type="component" value="Chromosome"/>
</dbReference>
<reference evidence="5 7" key="1">
    <citation type="submission" date="2016-05" db="EMBL/GenBank/DDBJ databases">
        <title>Non-Contiguous Finished Genome Sequence of Streptomyces parvulus 2297 Integrated Site-Specifically with Actinophage R4.</title>
        <authorList>
            <person name="Nishizawa T."/>
            <person name="Miura T."/>
            <person name="Harada C."/>
            <person name="Guo Y."/>
            <person name="Narisawa K."/>
            <person name="Ohta H."/>
            <person name="Takahashi H."/>
            <person name="Shirai M."/>
        </authorList>
    </citation>
    <scope>NUCLEOTIDE SEQUENCE [LARGE SCALE GENOMIC DNA]</scope>
    <source>
        <strain evidence="5 7">2297</strain>
    </source>
</reference>
<dbReference type="PANTHER" id="PTHR33371">
    <property type="entry name" value="INTERMEMBRANE PHOSPHOLIPID TRANSPORT SYSTEM BINDING PROTEIN MLAD-RELATED"/>
    <property type="match status" value="1"/>
</dbReference>
<dbReference type="InterPro" id="IPR024516">
    <property type="entry name" value="Mce_C"/>
</dbReference>
<feature type="domain" description="Mammalian cell entry C-terminal" evidence="4">
    <location>
        <begin position="113"/>
        <end position="288"/>
    </location>
</feature>
<dbReference type="NCBIfam" id="TIGR00996">
    <property type="entry name" value="Mtu_fam_mce"/>
    <property type="match status" value="1"/>
</dbReference>
<evidence type="ECO:0000259" key="3">
    <source>
        <dbReference type="Pfam" id="PF02470"/>
    </source>
</evidence>
<dbReference type="InterPro" id="IPR052336">
    <property type="entry name" value="MlaD_Phospholipid_Transporter"/>
</dbReference>
<evidence type="ECO:0000259" key="4">
    <source>
        <dbReference type="Pfam" id="PF11887"/>
    </source>
</evidence>
<feature type="chain" id="PRO_5044553825" evidence="2">
    <location>
        <begin position="26"/>
        <end position="349"/>
    </location>
</feature>
<evidence type="ECO:0000313" key="7">
    <source>
        <dbReference type="Proteomes" id="UP000078468"/>
    </source>
</evidence>
<dbReference type="Pfam" id="PF02470">
    <property type="entry name" value="MlaD"/>
    <property type="match status" value="1"/>
</dbReference>
<evidence type="ECO:0000313" key="5">
    <source>
        <dbReference type="EMBL" id="ANJ07340.1"/>
    </source>
</evidence>
<dbReference type="EMBL" id="JAYMRR010000005">
    <property type="protein sequence ID" value="MFB8749430.1"/>
    <property type="molecule type" value="Genomic_DNA"/>
</dbReference>
<sequence length="349" mass="36244">MNRRRKILTGLLALAVLAAAGLVTARALEPDGTRVTAYFDRAVGVYAGSDLRVLGVRVGEVESVHPQGTKVRVGLRLDEGVRVPEDARAVVVAPSVVSDRYVQLTPAYRTGPALADGAVLPASRTAVPVEIDQIYDSITDLGDALGPDGANADGALSDLLRTGAANLDGNGEAIGTGIEEFGKAAKTLDGSSGDLFKTLSSLQTFTTMLKNKDTDVRTAQERLDEVVGFFADNKDDLTGALEELGKALGQVKTFIEDNRGALKKNVDRLVPLTRTLVEQRASLAEALDVAPLAAGNVVGAYNPDTRTLDGRANLNEISMGGPLLPLPVTGAAGGSGNGAESDGTKGEGR</sequence>
<evidence type="ECO:0000256" key="2">
    <source>
        <dbReference type="SAM" id="SignalP"/>
    </source>
</evidence>
<keyword evidence="8" id="KW-1185">Reference proteome</keyword>
<proteinExistence type="predicted"/>
<dbReference type="GO" id="GO:0005576">
    <property type="term" value="C:extracellular region"/>
    <property type="evidence" value="ECO:0007669"/>
    <property type="project" value="TreeGrafter"/>
</dbReference>
<dbReference type="Proteomes" id="UP001585018">
    <property type="component" value="Unassembled WGS sequence"/>
</dbReference>
<protein>
    <submittedName>
        <fullName evidence="5">ABC transporter substrate-binding protein</fullName>
    </submittedName>
    <submittedName>
        <fullName evidence="6">MCE family protein</fullName>
    </submittedName>
</protein>
<accession>A0A191UXE7</accession>
<dbReference type="InterPro" id="IPR006311">
    <property type="entry name" value="TAT_signal"/>
</dbReference>
<dbReference type="InterPro" id="IPR005693">
    <property type="entry name" value="Mce"/>
</dbReference>
<evidence type="ECO:0000256" key="1">
    <source>
        <dbReference type="SAM" id="MobiDB-lite"/>
    </source>
</evidence>
<evidence type="ECO:0000313" key="6">
    <source>
        <dbReference type="EMBL" id="MFB8749430.1"/>
    </source>
</evidence>
<dbReference type="Pfam" id="PF11887">
    <property type="entry name" value="Mce4_CUP1"/>
    <property type="match status" value="1"/>
</dbReference>
<dbReference type="InterPro" id="IPR003399">
    <property type="entry name" value="Mce/MlaD"/>
</dbReference>
<dbReference type="PANTHER" id="PTHR33371:SF4">
    <property type="entry name" value="INTERMEMBRANE PHOSPHOLIPID TRANSPORT SYSTEM BINDING PROTEIN MLAD"/>
    <property type="match status" value="1"/>
</dbReference>
<gene>
    <name evidence="5" type="ORF">Spa2297_10180</name>
    <name evidence="6" type="ORF">VSS30_11535</name>
</gene>
<dbReference type="EMBL" id="CP015866">
    <property type="protein sequence ID" value="ANJ07340.1"/>
    <property type="molecule type" value="Genomic_DNA"/>
</dbReference>
<keyword evidence="2" id="KW-0732">Signal</keyword>
<feature type="signal peptide" evidence="2">
    <location>
        <begin position="1"/>
        <end position="25"/>
    </location>
</feature>